<keyword evidence="6" id="KW-0560">Oxidoreductase</keyword>
<feature type="domain" description="4Fe-4S ferredoxin-type" evidence="9">
    <location>
        <begin position="45"/>
        <end position="74"/>
    </location>
</feature>
<dbReference type="GO" id="GO:0046872">
    <property type="term" value="F:metal ion binding"/>
    <property type="evidence" value="ECO:0007669"/>
    <property type="project" value="UniProtKB-KW"/>
</dbReference>
<proteinExistence type="inferred from homology"/>
<dbReference type="InterPro" id="IPR007197">
    <property type="entry name" value="rSAM"/>
</dbReference>
<accession>A0A9D5JWA6</accession>
<keyword evidence="4" id="KW-0949">S-adenosyl-L-methionine</keyword>
<dbReference type="SFLD" id="SFLDS00029">
    <property type="entry name" value="Radical_SAM"/>
    <property type="match status" value="1"/>
</dbReference>
<keyword evidence="8" id="KW-0411">Iron-sulfur</keyword>
<dbReference type="Pfam" id="PF13237">
    <property type="entry name" value="Fer4_10"/>
    <property type="match status" value="1"/>
</dbReference>
<organism evidence="10 11">
    <name type="scientific">candidate division KSB3 bacterium</name>
    <dbReference type="NCBI Taxonomy" id="2044937"/>
    <lineage>
        <taxon>Bacteria</taxon>
        <taxon>candidate division KSB3</taxon>
    </lineage>
</organism>
<evidence type="ECO:0000256" key="2">
    <source>
        <dbReference type="ARBA" id="ARBA00009777"/>
    </source>
</evidence>
<evidence type="ECO:0000259" key="9">
    <source>
        <dbReference type="PROSITE" id="PS51379"/>
    </source>
</evidence>
<evidence type="ECO:0000313" key="11">
    <source>
        <dbReference type="Proteomes" id="UP000649604"/>
    </source>
</evidence>
<reference evidence="10" key="1">
    <citation type="submission" date="2019-11" db="EMBL/GenBank/DDBJ databases">
        <title>Microbial mats filling the niche in hypersaline microbial mats.</title>
        <authorList>
            <person name="Wong H.L."/>
            <person name="Macleod F.I."/>
            <person name="White R.A. III"/>
            <person name="Burns B.P."/>
        </authorList>
    </citation>
    <scope>NUCLEOTIDE SEQUENCE</scope>
    <source>
        <strain evidence="10">Rbin_158</strain>
    </source>
</reference>
<evidence type="ECO:0000256" key="4">
    <source>
        <dbReference type="ARBA" id="ARBA00022691"/>
    </source>
</evidence>
<dbReference type="InterPro" id="IPR017896">
    <property type="entry name" value="4Fe4S_Fe-S-bd"/>
</dbReference>
<dbReference type="InterPro" id="IPR034457">
    <property type="entry name" value="Organic_radical-activating"/>
</dbReference>
<dbReference type="EMBL" id="WJJP01000361">
    <property type="protein sequence ID" value="MBD3325131.1"/>
    <property type="molecule type" value="Genomic_DNA"/>
</dbReference>
<dbReference type="PANTHER" id="PTHR30352">
    <property type="entry name" value="PYRUVATE FORMATE-LYASE-ACTIVATING ENZYME"/>
    <property type="match status" value="1"/>
</dbReference>
<evidence type="ECO:0000256" key="7">
    <source>
        <dbReference type="ARBA" id="ARBA00023004"/>
    </source>
</evidence>
<dbReference type="PROSITE" id="PS01087">
    <property type="entry name" value="RADICAL_ACTIVATING"/>
    <property type="match status" value="1"/>
</dbReference>
<comment type="similarity">
    <text evidence="2">Belongs to the organic radical-activating enzymes family.</text>
</comment>
<dbReference type="AlphaFoldDB" id="A0A9D5JWA6"/>
<sequence>MRGSVFNIQRFSIHDGPGIRTTVFLKGCNLRCLWCHNPESLTVQQEIQYVPQKCVRCGQCLEVCPHGAHSISATGEKRFDRTKCQVCGACVQHCLYDALVFVAQVMEVEEVVEIVMKDAAYYRNSGGGVTISGGEPFLQQE</sequence>
<dbReference type="PROSITE" id="PS51379">
    <property type="entry name" value="4FE4S_FER_2"/>
    <property type="match status" value="2"/>
</dbReference>
<gene>
    <name evidence="10" type="ORF">GF339_11140</name>
</gene>
<keyword evidence="5" id="KW-0479">Metal-binding</keyword>
<dbReference type="PANTHER" id="PTHR30352:SF4">
    <property type="entry name" value="PYRUVATE FORMATE-LYASE 2-ACTIVATING ENZYME"/>
    <property type="match status" value="1"/>
</dbReference>
<evidence type="ECO:0000313" key="10">
    <source>
        <dbReference type="EMBL" id="MBD3325131.1"/>
    </source>
</evidence>
<dbReference type="Proteomes" id="UP000649604">
    <property type="component" value="Unassembled WGS sequence"/>
</dbReference>
<dbReference type="InterPro" id="IPR013785">
    <property type="entry name" value="Aldolase_TIM"/>
</dbReference>
<evidence type="ECO:0000256" key="6">
    <source>
        <dbReference type="ARBA" id="ARBA00023002"/>
    </source>
</evidence>
<evidence type="ECO:0000256" key="8">
    <source>
        <dbReference type="ARBA" id="ARBA00023014"/>
    </source>
</evidence>
<dbReference type="Gene3D" id="3.20.20.70">
    <property type="entry name" value="Aldolase class I"/>
    <property type="match status" value="1"/>
</dbReference>
<dbReference type="PROSITE" id="PS00198">
    <property type="entry name" value="4FE4S_FER_1"/>
    <property type="match status" value="1"/>
</dbReference>
<dbReference type="InterPro" id="IPR017900">
    <property type="entry name" value="4Fe4S_Fe_S_CS"/>
</dbReference>
<evidence type="ECO:0000256" key="1">
    <source>
        <dbReference type="ARBA" id="ARBA00001966"/>
    </source>
</evidence>
<evidence type="ECO:0000256" key="5">
    <source>
        <dbReference type="ARBA" id="ARBA00022723"/>
    </source>
</evidence>
<evidence type="ECO:0000256" key="3">
    <source>
        <dbReference type="ARBA" id="ARBA00022485"/>
    </source>
</evidence>
<dbReference type="InterPro" id="IPR001989">
    <property type="entry name" value="Radical_activat_CS"/>
</dbReference>
<dbReference type="SUPFAM" id="SSF54862">
    <property type="entry name" value="4Fe-4S ferredoxins"/>
    <property type="match status" value="1"/>
</dbReference>
<keyword evidence="3" id="KW-0004">4Fe-4S</keyword>
<dbReference type="GO" id="GO:0051539">
    <property type="term" value="F:4 iron, 4 sulfur cluster binding"/>
    <property type="evidence" value="ECO:0007669"/>
    <property type="project" value="UniProtKB-KW"/>
</dbReference>
<keyword evidence="7" id="KW-0408">Iron</keyword>
<feature type="non-terminal residue" evidence="10">
    <location>
        <position position="141"/>
    </location>
</feature>
<dbReference type="NCBIfam" id="TIGR02494">
    <property type="entry name" value="PFLE_PFLC"/>
    <property type="match status" value="1"/>
</dbReference>
<name>A0A9D5JWA6_9BACT</name>
<comment type="caution">
    <text evidence="10">The sequence shown here is derived from an EMBL/GenBank/DDBJ whole genome shotgun (WGS) entry which is preliminary data.</text>
</comment>
<dbReference type="GO" id="GO:0016491">
    <property type="term" value="F:oxidoreductase activity"/>
    <property type="evidence" value="ECO:0007669"/>
    <property type="project" value="UniProtKB-KW"/>
</dbReference>
<protein>
    <submittedName>
        <fullName evidence="10">Glycyl-radical enzyme activating protein</fullName>
    </submittedName>
</protein>
<feature type="domain" description="4Fe-4S ferredoxin-type" evidence="9">
    <location>
        <begin position="75"/>
        <end position="104"/>
    </location>
</feature>
<comment type="cofactor">
    <cofactor evidence="1">
        <name>[4Fe-4S] cluster</name>
        <dbReference type="ChEBI" id="CHEBI:49883"/>
    </cofactor>
</comment>